<evidence type="ECO:0000313" key="10">
    <source>
        <dbReference type="EMBL" id="SIR96445.1"/>
    </source>
</evidence>
<dbReference type="SUPFAM" id="SSF161098">
    <property type="entry name" value="MetI-like"/>
    <property type="match status" value="1"/>
</dbReference>
<feature type="transmembrane region" description="Helical" evidence="8">
    <location>
        <begin position="128"/>
        <end position="152"/>
    </location>
</feature>
<protein>
    <submittedName>
        <fullName evidence="10">Putative spermidine/putrescine transport system permease protein</fullName>
    </submittedName>
</protein>
<dbReference type="Proteomes" id="UP000186019">
    <property type="component" value="Unassembled WGS sequence"/>
</dbReference>
<dbReference type="AlphaFoldDB" id="A0A1N7F8A5"/>
<keyword evidence="11" id="KW-1185">Reference proteome</keyword>
<evidence type="ECO:0000256" key="5">
    <source>
        <dbReference type="ARBA" id="ARBA00022692"/>
    </source>
</evidence>
<accession>A0A1N7F8A5</accession>
<comment type="similarity">
    <text evidence="8">Belongs to the binding-protein-dependent transport system permease family.</text>
</comment>
<evidence type="ECO:0000256" key="6">
    <source>
        <dbReference type="ARBA" id="ARBA00022989"/>
    </source>
</evidence>
<dbReference type="InterPro" id="IPR000515">
    <property type="entry name" value="MetI-like"/>
</dbReference>
<dbReference type="GO" id="GO:0055085">
    <property type="term" value="P:transmembrane transport"/>
    <property type="evidence" value="ECO:0007669"/>
    <property type="project" value="InterPro"/>
</dbReference>
<dbReference type="Gene3D" id="1.10.3720.10">
    <property type="entry name" value="MetI-like"/>
    <property type="match status" value="1"/>
</dbReference>
<keyword evidence="6 8" id="KW-1133">Transmembrane helix</keyword>
<keyword evidence="4" id="KW-0997">Cell inner membrane</keyword>
<feature type="transmembrane region" description="Helical" evidence="8">
    <location>
        <begin position="96"/>
        <end position="122"/>
    </location>
</feature>
<keyword evidence="2 8" id="KW-0813">Transport</keyword>
<sequence>MIGTILRRVYMAAFALFLIGPIIVITAVSFNAQKFIAFPPRGFSLRWYGAIFGEADWFGALINSLTIAALSALLATAIALPVAYMAWRYGLRYARALFALGIAPFILPPVIMALAFLIFFSSVGVNGLMINVIIAHAIFLLALPLVTISLGLESIDRALIEVAQTMGASGWTVFRTVIAPIAAPFALAGFAFCFVLSLNEYIIALMTVGFTVETLPVKIFNALRYGYTPVIASIAVLFLIVNITVFSLIARFSNLARILGAMD</sequence>
<comment type="subcellular location">
    <subcellularLocation>
        <location evidence="1">Cell inner membrane</location>
        <topology evidence="1">Multi-pass membrane protein</topology>
    </subcellularLocation>
    <subcellularLocation>
        <location evidence="8">Cell membrane</location>
        <topology evidence="8">Multi-pass membrane protein</topology>
    </subcellularLocation>
</comment>
<evidence type="ECO:0000256" key="4">
    <source>
        <dbReference type="ARBA" id="ARBA00022519"/>
    </source>
</evidence>
<feature type="transmembrane region" description="Helical" evidence="8">
    <location>
        <begin position="230"/>
        <end position="250"/>
    </location>
</feature>
<evidence type="ECO:0000256" key="3">
    <source>
        <dbReference type="ARBA" id="ARBA00022475"/>
    </source>
</evidence>
<name>A0A1N7F8A5_9RHOB</name>
<dbReference type="RefSeq" id="WP_092746203.1">
    <property type="nucleotide sequence ID" value="NZ_FOAC01000001.1"/>
</dbReference>
<feature type="transmembrane region" description="Helical" evidence="8">
    <location>
        <begin position="57"/>
        <end position="84"/>
    </location>
</feature>
<evidence type="ECO:0000256" key="7">
    <source>
        <dbReference type="ARBA" id="ARBA00023136"/>
    </source>
</evidence>
<dbReference type="CDD" id="cd06261">
    <property type="entry name" value="TM_PBP2"/>
    <property type="match status" value="1"/>
</dbReference>
<dbReference type="PANTHER" id="PTHR43357">
    <property type="entry name" value="INNER MEMBRANE ABC TRANSPORTER PERMEASE PROTEIN YDCV"/>
    <property type="match status" value="1"/>
</dbReference>
<keyword evidence="3" id="KW-1003">Cell membrane</keyword>
<dbReference type="PROSITE" id="PS50928">
    <property type="entry name" value="ABC_TM1"/>
    <property type="match status" value="1"/>
</dbReference>
<dbReference type="Pfam" id="PF00528">
    <property type="entry name" value="BPD_transp_1"/>
    <property type="match status" value="1"/>
</dbReference>
<organism evidence="10 11">
    <name type="scientific">Roseovarius nanhaiticus</name>
    <dbReference type="NCBI Taxonomy" id="573024"/>
    <lineage>
        <taxon>Bacteria</taxon>
        <taxon>Pseudomonadati</taxon>
        <taxon>Pseudomonadota</taxon>
        <taxon>Alphaproteobacteria</taxon>
        <taxon>Rhodobacterales</taxon>
        <taxon>Roseobacteraceae</taxon>
        <taxon>Roseovarius</taxon>
    </lineage>
</organism>
<dbReference type="STRING" id="573024.SAMN05216208_1307"/>
<keyword evidence="5 8" id="KW-0812">Transmembrane</keyword>
<gene>
    <name evidence="10" type="ORF">SAMN05421666_0828</name>
</gene>
<evidence type="ECO:0000256" key="1">
    <source>
        <dbReference type="ARBA" id="ARBA00004429"/>
    </source>
</evidence>
<reference evidence="10 11" key="1">
    <citation type="submission" date="2017-01" db="EMBL/GenBank/DDBJ databases">
        <authorList>
            <person name="Mah S.A."/>
            <person name="Swanson W.J."/>
            <person name="Moy G.W."/>
            <person name="Vacquier V.D."/>
        </authorList>
    </citation>
    <scope>NUCLEOTIDE SEQUENCE [LARGE SCALE GENOMIC DNA]</scope>
    <source>
        <strain evidence="10 11">DSM 29590</strain>
    </source>
</reference>
<feature type="transmembrane region" description="Helical" evidence="8">
    <location>
        <begin position="173"/>
        <end position="198"/>
    </location>
</feature>
<evidence type="ECO:0000259" key="9">
    <source>
        <dbReference type="PROSITE" id="PS50928"/>
    </source>
</evidence>
<dbReference type="GO" id="GO:0005886">
    <property type="term" value="C:plasma membrane"/>
    <property type="evidence" value="ECO:0007669"/>
    <property type="project" value="UniProtKB-SubCell"/>
</dbReference>
<feature type="transmembrane region" description="Helical" evidence="8">
    <location>
        <begin position="12"/>
        <end position="37"/>
    </location>
</feature>
<feature type="domain" description="ABC transmembrane type-1" evidence="9">
    <location>
        <begin position="61"/>
        <end position="249"/>
    </location>
</feature>
<dbReference type="EMBL" id="FTNV01000001">
    <property type="protein sequence ID" value="SIR96445.1"/>
    <property type="molecule type" value="Genomic_DNA"/>
</dbReference>
<dbReference type="PANTHER" id="PTHR43357:SF4">
    <property type="entry name" value="INNER MEMBRANE ABC TRANSPORTER PERMEASE PROTEIN YDCV"/>
    <property type="match status" value="1"/>
</dbReference>
<dbReference type="OrthoDB" id="9815533at2"/>
<evidence type="ECO:0000313" key="11">
    <source>
        <dbReference type="Proteomes" id="UP000186019"/>
    </source>
</evidence>
<keyword evidence="7 8" id="KW-0472">Membrane</keyword>
<dbReference type="InterPro" id="IPR035906">
    <property type="entry name" value="MetI-like_sf"/>
</dbReference>
<evidence type="ECO:0000256" key="8">
    <source>
        <dbReference type="RuleBase" id="RU363032"/>
    </source>
</evidence>
<evidence type="ECO:0000256" key="2">
    <source>
        <dbReference type="ARBA" id="ARBA00022448"/>
    </source>
</evidence>
<proteinExistence type="inferred from homology"/>